<accession>A0A1X7EKG5</accession>
<dbReference type="RefSeq" id="WP_085421764.1">
    <property type="nucleotide sequence ID" value="NZ_FXAF01000006.1"/>
</dbReference>
<keyword evidence="1 3" id="KW-0597">Phosphoprotein</keyword>
<dbReference type="GO" id="GO:0006355">
    <property type="term" value="P:regulation of DNA-templated transcription"/>
    <property type="evidence" value="ECO:0007669"/>
    <property type="project" value="InterPro"/>
</dbReference>
<evidence type="ECO:0000259" key="4">
    <source>
        <dbReference type="PROSITE" id="PS50043"/>
    </source>
</evidence>
<feature type="domain" description="Response regulatory" evidence="5">
    <location>
        <begin position="6"/>
        <end position="121"/>
    </location>
</feature>
<dbReference type="SUPFAM" id="SSF52172">
    <property type="entry name" value="CheY-like"/>
    <property type="match status" value="1"/>
</dbReference>
<evidence type="ECO:0000313" key="6">
    <source>
        <dbReference type="EMBL" id="SMF35559.1"/>
    </source>
</evidence>
<evidence type="ECO:0000256" key="2">
    <source>
        <dbReference type="ARBA" id="ARBA00023125"/>
    </source>
</evidence>
<sequence>MDKPASLIIVDDHALFRMGVAQTLAHNGEIKVVGEGSSKTEAMALAEALSPSIALLDISMPGGGIDAAREIHSRWPAVKIVMLTVSEDEDDVLQALETGATGYILKGIGAPDLVAVLTAIGRGETYLDPKVGALLFNAIKAQSHQRDTSHLLQTLSPREREIFRLLGRGSSNPEIAAEMGIQVRTVKFHVSRILVKMKVKNRIEAALAAQHHRLAQRRGADASAQR</sequence>
<organism evidence="6 7">
    <name type="scientific">Xaviernesmea oryzae</name>
    <dbReference type="NCBI Taxonomy" id="464029"/>
    <lineage>
        <taxon>Bacteria</taxon>
        <taxon>Pseudomonadati</taxon>
        <taxon>Pseudomonadota</taxon>
        <taxon>Alphaproteobacteria</taxon>
        <taxon>Hyphomicrobiales</taxon>
        <taxon>Rhizobiaceae</taxon>
        <taxon>Rhizobium/Agrobacterium group</taxon>
        <taxon>Xaviernesmea</taxon>
    </lineage>
</organism>
<proteinExistence type="predicted"/>
<dbReference type="EMBL" id="FXAF01000006">
    <property type="protein sequence ID" value="SMF35559.1"/>
    <property type="molecule type" value="Genomic_DNA"/>
</dbReference>
<dbReference type="Proteomes" id="UP000192903">
    <property type="component" value="Unassembled WGS sequence"/>
</dbReference>
<dbReference type="PROSITE" id="PS50110">
    <property type="entry name" value="RESPONSE_REGULATORY"/>
    <property type="match status" value="1"/>
</dbReference>
<dbReference type="STRING" id="464029.SAMN02982989_1454"/>
<dbReference type="CDD" id="cd06170">
    <property type="entry name" value="LuxR_C_like"/>
    <property type="match status" value="1"/>
</dbReference>
<dbReference type="Pfam" id="PF00072">
    <property type="entry name" value="Response_reg"/>
    <property type="match status" value="1"/>
</dbReference>
<dbReference type="PANTHER" id="PTHR43214">
    <property type="entry name" value="TWO-COMPONENT RESPONSE REGULATOR"/>
    <property type="match status" value="1"/>
</dbReference>
<keyword evidence="2 6" id="KW-0238">DNA-binding</keyword>
<keyword evidence="7" id="KW-1185">Reference proteome</keyword>
<evidence type="ECO:0000256" key="1">
    <source>
        <dbReference type="ARBA" id="ARBA00022553"/>
    </source>
</evidence>
<feature type="domain" description="HTH luxR-type" evidence="4">
    <location>
        <begin position="148"/>
        <end position="213"/>
    </location>
</feature>
<dbReference type="SUPFAM" id="SSF46894">
    <property type="entry name" value="C-terminal effector domain of the bipartite response regulators"/>
    <property type="match status" value="1"/>
</dbReference>
<dbReference type="GO" id="GO:0000160">
    <property type="term" value="P:phosphorelay signal transduction system"/>
    <property type="evidence" value="ECO:0007669"/>
    <property type="project" value="InterPro"/>
</dbReference>
<protein>
    <submittedName>
        <fullName evidence="6">DNA-binding response regulator, NarL/FixJ family, contains REC and HTH domains</fullName>
    </submittedName>
</protein>
<dbReference type="PRINTS" id="PR00038">
    <property type="entry name" value="HTHLUXR"/>
</dbReference>
<name>A0A1X7EKG5_9HYPH</name>
<dbReference type="SMART" id="SM00421">
    <property type="entry name" value="HTH_LUXR"/>
    <property type="match status" value="1"/>
</dbReference>
<dbReference type="PROSITE" id="PS00622">
    <property type="entry name" value="HTH_LUXR_1"/>
    <property type="match status" value="1"/>
</dbReference>
<dbReference type="OrthoDB" id="3678174at2"/>
<feature type="modified residue" description="4-aspartylphosphate" evidence="3">
    <location>
        <position position="57"/>
    </location>
</feature>
<dbReference type="InterPro" id="IPR011006">
    <property type="entry name" value="CheY-like_superfamily"/>
</dbReference>
<evidence type="ECO:0000259" key="5">
    <source>
        <dbReference type="PROSITE" id="PS50110"/>
    </source>
</evidence>
<dbReference type="PANTHER" id="PTHR43214:SF43">
    <property type="entry name" value="TWO-COMPONENT RESPONSE REGULATOR"/>
    <property type="match status" value="1"/>
</dbReference>
<evidence type="ECO:0000313" key="7">
    <source>
        <dbReference type="Proteomes" id="UP000192903"/>
    </source>
</evidence>
<dbReference type="SMART" id="SM00448">
    <property type="entry name" value="REC"/>
    <property type="match status" value="1"/>
</dbReference>
<evidence type="ECO:0000256" key="3">
    <source>
        <dbReference type="PROSITE-ProRule" id="PRU00169"/>
    </source>
</evidence>
<reference evidence="7" key="1">
    <citation type="submission" date="2017-04" db="EMBL/GenBank/DDBJ databases">
        <authorList>
            <person name="Varghese N."/>
            <person name="Submissions S."/>
        </authorList>
    </citation>
    <scope>NUCLEOTIDE SEQUENCE [LARGE SCALE GENOMIC DNA]</scope>
    <source>
        <strain evidence="7">B4P</strain>
    </source>
</reference>
<dbReference type="Gene3D" id="3.40.50.2300">
    <property type="match status" value="1"/>
</dbReference>
<dbReference type="CDD" id="cd17535">
    <property type="entry name" value="REC_NarL-like"/>
    <property type="match status" value="1"/>
</dbReference>
<dbReference type="InterPro" id="IPR058245">
    <property type="entry name" value="NreC/VraR/RcsB-like_REC"/>
</dbReference>
<dbReference type="InterPro" id="IPR001789">
    <property type="entry name" value="Sig_transdc_resp-reg_receiver"/>
</dbReference>
<dbReference type="InterPro" id="IPR039420">
    <property type="entry name" value="WalR-like"/>
</dbReference>
<gene>
    <name evidence="6" type="ORF">SAMN02982989_1454</name>
</gene>
<dbReference type="InterPro" id="IPR016032">
    <property type="entry name" value="Sig_transdc_resp-reg_C-effctor"/>
</dbReference>
<dbReference type="InterPro" id="IPR000792">
    <property type="entry name" value="Tscrpt_reg_LuxR_C"/>
</dbReference>
<dbReference type="GO" id="GO:0003677">
    <property type="term" value="F:DNA binding"/>
    <property type="evidence" value="ECO:0007669"/>
    <property type="project" value="UniProtKB-KW"/>
</dbReference>
<dbReference type="AlphaFoldDB" id="A0A1X7EKG5"/>
<dbReference type="Pfam" id="PF00196">
    <property type="entry name" value="GerE"/>
    <property type="match status" value="1"/>
</dbReference>
<dbReference type="PROSITE" id="PS50043">
    <property type="entry name" value="HTH_LUXR_2"/>
    <property type="match status" value="1"/>
</dbReference>